<dbReference type="GO" id="GO:0016853">
    <property type="term" value="F:isomerase activity"/>
    <property type="evidence" value="ECO:0007669"/>
    <property type="project" value="UniProtKB-KW"/>
</dbReference>
<evidence type="ECO:0000256" key="4">
    <source>
        <dbReference type="RuleBase" id="RU000418"/>
    </source>
</evidence>
<name>A0A1F6ENC1_9BACT</name>
<dbReference type="NCBIfam" id="TIGR02348">
    <property type="entry name" value="GroEL"/>
    <property type="match status" value="1"/>
</dbReference>
<feature type="binding site" evidence="3">
    <location>
        <position position="501"/>
    </location>
    <ligand>
        <name>ATP</name>
        <dbReference type="ChEBI" id="CHEBI:30616"/>
    </ligand>
</feature>
<dbReference type="InterPro" id="IPR027409">
    <property type="entry name" value="GroEL-like_apical_dom_sf"/>
</dbReference>
<proteinExistence type="inferred from homology"/>
<accession>A0A1F6ENC1</accession>
<keyword evidence="3" id="KW-0413">Isomerase</keyword>
<gene>
    <name evidence="3" type="primary">groEL</name>
    <name evidence="3" type="synonym">groL</name>
    <name evidence="7" type="ORF">A3A34_02175</name>
</gene>
<dbReference type="Pfam" id="PF00118">
    <property type="entry name" value="Cpn60_TCP1"/>
    <property type="match status" value="1"/>
</dbReference>
<dbReference type="GO" id="GO:0051082">
    <property type="term" value="F:unfolded protein binding"/>
    <property type="evidence" value="ECO:0007669"/>
    <property type="project" value="UniProtKB-UniRule"/>
</dbReference>
<dbReference type="InterPro" id="IPR027410">
    <property type="entry name" value="TCP-1-like_intermed_sf"/>
</dbReference>
<comment type="caution">
    <text evidence="3">Lacks conserved residue(s) required for the propagation of feature annotation.</text>
</comment>
<dbReference type="PRINTS" id="PR00298">
    <property type="entry name" value="CHAPERONIN60"/>
</dbReference>
<evidence type="ECO:0000256" key="2">
    <source>
        <dbReference type="ARBA" id="ARBA00023186"/>
    </source>
</evidence>
<dbReference type="Proteomes" id="UP000178587">
    <property type="component" value="Unassembled WGS sequence"/>
</dbReference>
<dbReference type="NCBIfam" id="NF009487">
    <property type="entry name" value="PRK12849.1"/>
    <property type="match status" value="1"/>
</dbReference>
<dbReference type="GO" id="GO:0005737">
    <property type="term" value="C:cytoplasm"/>
    <property type="evidence" value="ECO:0007669"/>
    <property type="project" value="UniProtKB-SubCell"/>
</dbReference>
<dbReference type="InterPro" id="IPR001844">
    <property type="entry name" value="Cpn60/GroEL"/>
</dbReference>
<dbReference type="GO" id="GO:0140662">
    <property type="term" value="F:ATP-dependent protein folding chaperone"/>
    <property type="evidence" value="ECO:0007669"/>
    <property type="project" value="InterPro"/>
</dbReference>
<evidence type="ECO:0000256" key="5">
    <source>
        <dbReference type="RuleBase" id="RU000419"/>
    </source>
</evidence>
<keyword evidence="3" id="KW-0963">Cytoplasm</keyword>
<comment type="function">
    <text evidence="3 5">Together with its co-chaperonin GroES, plays an essential role in assisting protein folding. The GroEL-GroES system forms a nano-cage that allows encapsulation of the non-native substrate proteins and provides a physical environment optimized to promote and accelerate protein folding.</text>
</comment>
<feature type="region of interest" description="Disordered" evidence="6">
    <location>
        <begin position="530"/>
        <end position="549"/>
    </location>
</feature>
<keyword evidence="2 3" id="KW-0143">Chaperone</keyword>
<comment type="caution">
    <text evidence="7">The sequence shown here is derived from an EMBL/GenBank/DDBJ whole genome shotgun (WGS) entry which is preliminary data.</text>
</comment>
<feature type="binding site" evidence="3">
    <location>
        <position position="414"/>
    </location>
    <ligand>
        <name>ATP</name>
        <dbReference type="ChEBI" id="CHEBI:30616"/>
    </ligand>
</feature>
<feature type="compositionally biased region" description="Gly residues" evidence="6">
    <location>
        <begin position="540"/>
        <end position="549"/>
    </location>
</feature>
<feature type="binding site" evidence="3">
    <location>
        <begin position="481"/>
        <end position="483"/>
    </location>
    <ligand>
        <name>ATP</name>
        <dbReference type="ChEBI" id="CHEBI:30616"/>
    </ligand>
</feature>
<evidence type="ECO:0000256" key="1">
    <source>
        <dbReference type="ARBA" id="ARBA00006607"/>
    </source>
</evidence>
<dbReference type="Gene3D" id="3.30.260.10">
    <property type="entry name" value="TCP-1-like chaperonin intermediate domain"/>
    <property type="match status" value="1"/>
</dbReference>
<dbReference type="AlphaFoldDB" id="A0A1F6ENC1"/>
<reference evidence="7 8" key="1">
    <citation type="journal article" date="2016" name="Nat. Commun.">
        <title>Thousands of microbial genomes shed light on interconnected biogeochemical processes in an aquifer system.</title>
        <authorList>
            <person name="Anantharaman K."/>
            <person name="Brown C.T."/>
            <person name="Hug L.A."/>
            <person name="Sharon I."/>
            <person name="Castelle C.J."/>
            <person name="Probst A.J."/>
            <person name="Thomas B.C."/>
            <person name="Singh A."/>
            <person name="Wilkins M.J."/>
            <person name="Karaoz U."/>
            <person name="Brodie E.L."/>
            <person name="Williams K.H."/>
            <person name="Hubbard S.S."/>
            <person name="Banfield J.F."/>
        </authorList>
    </citation>
    <scope>NUCLEOTIDE SEQUENCE [LARGE SCALE GENOMIC DNA]</scope>
</reference>
<dbReference type="GO" id="GO:0005524">
    <property type="term" value="F:ATP binding"/>
    <property type="evidence" value="ECO:0007669"/>
    <property type="project" value="UniProtKB-UniRule"/>
</dbReference>
<evidence type="ECO:0000256" key="3">
    <source>
        <dbReference type="HAMAP-Rule" id="MF_00600"/>
    </source>
</evidence>
<dbReference type="SUPFAM" id="SSF48592">
    <property type="entry name" value="GroEL equatorial domain-like"/>
    <property type="match status" value="1"/>
</dbReference>
<dbReference type="FunFam" id="3.50.7.10:FF:000001">
    <property type="entry name" value="60 kDa chaperonin"/>
    <property type="match status" value="1"/>
</dbReference>
<protein>
    <recommendedName>
        <fullName evidence="3">Chaperonin GroEL</fullName>
        <ecNumber evidence="3">5.6.1.7</ecNumber>
    </recommendedName>
    <alternativeName>
        <fullName evidence="3">60 kDa chaperonin</fullName>
    </alternativeName>
    <alternativeName>
        <fullName evidence="3">Chaperonin-60</fullName>
        <shortName evidence="3">Cpn60</shortName>
    </alternativeName>
</protein>
<dbReference type="NCBIfam" id="NF000592">
    <property type="entry name" value="PRK00013.1"/>
    <property type="match status" value="1"/>
</dbReference>
<comment type="subcellular location">
    <subcellularLocation>
        <location evidence="3">Cytoplasm</location>
    </subcellularLocation>
</comment>
<dbReference type="STRING" id="1798507.A3A34_02175"/>
<dbReference type="CDD" id="cd03344">
    <property type="entry name" value="GroEL"/>
    <property type="match status" value="1"/>
</dbReference>
<evidence type="ECO:0000256" key="6">
    <source>
        <dbReference type="SAM" id="MobiDB-lite"/>
    </source>
</evidence>
<feature type="binding site" evidence="3">
    <location>
        <begin position="86"/>
        <end position="90"/>
    </location>
    <ligand>
        <name>ATP</name>
        <dbReference type="ChEBI" id="CHEBI:30616"/>
    </ligand>
</feature>
<dbReference type="PANTHER" id="PTHR45633">
    <property type="entry name" value="60 KDA HEAT SHOCK PROTEIN, MITOCHONDRIAL"/>
    <property type="match status" value="1"/>
</dbReference>
<evidence type="ECO:0000313" key="7">
    <source>
        <dbReference type="EMBL" id="OGG75140.1"/>
    </source>
</evidence>
<keyword evidence="3" id="KW-0067">ATP-binding</keyword>
<dbReference type="GO" id="GO:0042026">
    <property type="term" value="P:protein refolding"/>
    <property type="evidence" value="ECO:0007669"/>
    <property type="project" value="UniProtKB-UniRule"/>
</dbReference>
<dbReference type="HAMAP" id="MF_00600">
    <property type="entry name" value="CH60"/>
    <property type="match status" value="1"/>
</dbReference>
<keyword evidence="3" id="KW-0547">Nucleotide-binding</keyword>
<feature type="binding site" evidence="3">
    <location>
        <begin position="29"/>
        <end position="32"/>
    </location>
    <ligand>
        <name>ATP</name>
        <dbReference type="ChEBI" id="CHEBI:30616"/>
    </ligand>
</feature>
<comment type="subunit">
    <text evidence="3 5">Forms a cylinder of 14 subunits composed of two heptameric rings stacked back-to-back. Interacts with the co-chaperonin GroES.</text>
</comment>
<comment type="similarity">
    <text evidence="1 3 4">Belongs to the chaperonin (HSP60) family.</text>
</comment>
<dbReference type="SUPFAM" id="SSF52029">
    <property type="entry name" value="GroEL apical domain-like"/>
    <property type="match status" value="1"/>
</dbReference>
<dbReference type="Gene3D" id="1.10.560.10">
    <property type="entry name" value="GroEL-like equatorial domain"/>
    <property type="match status" value="1"/>
</dbReference>
<evidence type="ECO:0000313" key="8">
    <source>
        <dbReference type="Proteomes" id="UP000178587"/>
    </source>
</evidence>
<dbReference type="EC" id="5.6.1.7" evidence="3"/>
<dbReference type="InterPro" id="IPR002423">
    <property type="entry name" value="Cpn60/GroEL/TCP-1"/>
</dbReference>
<dbReference type="NCBIfam" id="NF009489">
    <property type="entry name" value="PRK12851.1"/>
    <property type="match status" value="1"/>
</dbReference>
<dbReference type="InterPro" id="IPR027413">
    <property type="entry name" value="GROEL-like_equatorial_sf"/>
</dbReference>
<sequence>MAKKVIFDQEARSALKRGIDIVASAVKVTLGPRGRNVALDRSWGSPVITNDGVSIAKEITLKDKFENMGAAVAKEVATKTNDKVGDGTTTAVILMQAIVNEGLRRISLGANAMRVRRGIEAAAKDAVDELRKIAREIRGKTDIRQVAIISSESEDLGKKIAEVVEKVGKDGVVTVEESQSTEIESDYVEGMEFDKGYVSAYMVTNPERMEAEMKDASVLITDKKISTIKDILPLLEKMAQSGKKDLCIIADDVDGEALATFVVNKLRGTFFALAVKAPGYGDRKKEMLADIAVTVGGQVVSEDMGVKLEKADLSVLGRATRVVATKDSTIIVGGKGKRADIDARVAQLRTQAENTDSKFDKEKLEERIAKLSGGVAVIRVGAATETEMKYLKDKVEDAVNATKAALAEGIVPGGGAALAKVADKLGKKVDEKAHDEYTIGYRILISALSAPLLQIAKNAGREDATVILRDVVSKGSGWGFNAASESSDAAIVDMYEAGIIDPVKVTRMCVEHAASAGAVLLTTEAAVADEPEEKKAPAMGGMGGGEADY</sequence>
<dbReference type="Gene3D" id="3.50.7.10">
    <property type="entry name" value="GroEL"/>
    <property type="match status" value="1"/>
</dbReference>
<dbReference type="NCBIfam" id="NF009488">
    <property type="entry name" value="PRK12850.1"/>
    <property type="match status" value="1"/>
</dbReference>
<dbReference type="SUPFAM" id="SSF54849">
    <property type="entry name" value="GroEL-intermediate domain like"/>
    <property type="match status" value="1"/>
</dbReference>
<organism evidence="7 8">
    <name type="scientific">Candidatus Kaiserbacteria bacterium RIFCSPLOWO2_01_FULL_50_24</name>
    <dbReference type="NCBI Taxonomy" id="1798507"/>
    <lineage>
        <taxon>Bacteria</taxon>
        <taxon>Candidatus Kaiseribacteriota</taxon>
    </lineage>
</organism>
<dbReference type="EMBL" id="MFLU01000007">
    <property type="protein sequence ID" value="OGG75140.1"/>
    <property type="molecule type" value="Genomic_DNA"/>
</dbReference>